<dbReference type="Proteomes" id="UP000010959">
    <property type="component" value="Unassembled WGS sequence"/>
</dbReference>
<name>L7C924_RHOBT</name>
<organism evidence="1 2">
    <name type="scientific">Rhodopirellula baltica SWK14</name>
    <dbReference type="NCBI Taxonomy" id="993516"/>
    <lineage>
        <taxon>Bacteria</taxon>
        <taxon>Pseudomonadati</taxon>
        <taxon>Planctomycetota</taxon>
        <taxon>Planctomycetia</taxon>
        <taxon>Pirellulales</taxon>
        <taxon>Pirellulaceae</taxon>
        <taxon>Rhodopirellula</taxon>
    </lineage>
</organism>
<protein>
    <submittedName>
        <fullName evidence="1">Uncharacterized protein</fullName>
    </submittedName>
</protein>
<dbReference type="EMBL" id="AMWG01000153">
    <property type="protein sequence ID" value="ELP30528.1"/>
    <property type="molecule type" value="Genomic_DNA"/>
</dbReference>
<dbReference type="AlphaFoldDB" id="L7C924"/>
<gene>
    <name evidence="1" type="ORF">RBSWK_05556</name>
</gene>
<comment type="caution">
    <text evidence="1">The sequence shown here is derived from an EMBL/GenBank/DDBJ whole genome shotgun (WGS) entry which is preliminary data.</text>
</comment>
<sequence length="53" mass="6381">MCLTLGECHEEIDYLHRRLDLPALNRWNRNFRVSQAKSKFGSMHTARQWCDDM</sequence>
<evidence type="ECO:0000313" key="1">
    <source>
        <dbReference type="EMBL" id="ELP30528.1"/>
    </source>
</evidence>
<reference evidence="1 2" key="1">
    <citation type="journal article" date="2013" name="Mar. Genomics">
        <title>Expression of sulfatases in Rhodopirellula baltica and the diversity of sulfatases in the genus Rhodopirellula.</title>
        <authorList>
            <person name="Wegner C.E."/>
            <person name="Richter-Heitmann T."/>
            <person name="Klindworth A."/>
            <person name="Klockow C."/>
            <person name="Richter M."/>
            <person name="Achstetter T."/>
            <person name="Glockner F.O."/>
            <person name="Harder J."/>
        </authorList>
    </citation>
    <scope>NUCLEOTIDE SEQUENCE [LARGE SCALE GENOMIC DNA]</scope>
    <source>
        <strain evidence="1 2">SWK14</strain>
    </source>
</reference>
<proteinExistence type="predicted"/>
<evidence type="ECO:0000313" key="2">
    <source>
        <dbReference type="Proteomes" id="UP000010959"/>
    </source>
</evidence>
<accession>L7C924</accession>